<gene>
    <name evidence="1" type="ORF">DMC14_000265</name>
</gene>
<dbReference type="AlphaFoldDB" id="A0A3Q9V830"/>
<dbReference type="RefSeq" id="WP_137412652.1">
    <property type="nucleotide sequence ID" value="NZ_CP033058.2"/>
</dbReference>
<dbReference type="Proteomes" id="UP000256585">
    <property type="component" value="Chromosome"/>
</dbReference>
<protein>
    <submittedName>
        <fullName evidence="1">Uncharacterized protein</fullName>
    </submittedName>
</protein>
<dbReference type="EMBL" id="CP033058">
    <property type="protein sequence ID" value="AZZ65245.2"/>
    <property type="molecule type" value="Genomic_DNA"/>
</dbReference>
<accession>A0A3Q9V830</accession>
<evidence type="ECO:0000313" key="1">
    <source>
        <dbReference type="EMBL" id="AZZ65245.2"/>
    </source>
</evidence>
<keyword evidence="2" id="KW-1185">Reference proteome</keyword>
<sequence length="189" mass="21923">MQQLIINEKNLFLNKKKTLENFNENEFKGKFISSLKLNTEIEVINYKFKKDIKKGEIIVSFNLKKLLKNKKDITTKTPKIIKIIGFAIPKNEYENLTLEQFNSLVETKTNRITPSINKEIVKKQILASEISPKDLFFSEELENSKIVPIYSLQVDVANGSILIKYYFQAEYIDSLGVSTLIKTKTFFNN</sequence>
<evidence type="ECO:0000313" key="2">
    <source>
        <dbReference type="Proteomes" id="UP000256585"/>
    </source>
</evidence>
<reference evidence="1" key="1">
    <citation type="submission" date="2019-03" db="EMBL/GenBank/DDBJ databases">
        <title>Draft Sequence and Annotation of the Mycoplasma phocicerebrale Strain 1049T Genome.</title>
        <authorList>
            <person name="Frasca S.Jr."/>
            <person name="Kutish G.F."/>
            <person name="Castellanos Gell J."/>
            <person name="Michaels D.L."/>
            <person name="Brown D.R."/>
        </authorList>
    </citation>
    <scope>NUCLEOTIDE SEQUENCE</scope>
    <source>
        <strain evidence="1">1049</strain>
    </source>
</reference>
<organism evidence="1 2">
    <name type="scientific">Metamycoplasma phocicerebrale</name>
    <dbReference type="NCBI Taxonomy" id="142649"/>
    <lineage>
        <taxon>Bacteria</taxon>
        <taxon>Bacillati</taxon>
        <taxon>Mycoplasmatota</taxon>
        <taxon>Mycoplasmoidales</taxon>
        <taxon>Metamycoplasmataceae</taxon>
        <taxon>Metamycoplasma</taxon>
    </lineage>
</organism>
<dbReference type="KEGG" id="mphc:DMC14_000265"/>
<name>A0A3Q9V830_9BACT</name>
<proteinExistence type="predicted"/>